<feature type="transmembrane region" description="Helical" evidence="6">
    <location>
        <begin position="258"/>
        <end position="274"/>
    </location>
</feature>
<dbReference type="InterPro" id="IPR018461">
    <property type="entry name" value="Na/H_Antiport_NhaC-like_C"/>
</dbReference>
<feature type="transmembrane region" description="Helical" evidence="6">
    <location>
        <begin position="280"/>
        <end position="296"/>
    </location>
</feature>
<dbReference type="EMBL" id="JACRYT010000002">
    <property type="protein sequence ID" value="MBC6678950.1"/>
    <property type="molecule type" value="Genomic_DNA"/>
</dbReference>
<gene>
    <name evidence="8" type="ORF">H9L42_03800</name>
</gene>
<feature type="transmembrane region" description="Helical" evidence="6">
    <location>
        <begin position="308"/>
        <end position="329"/>
    </location>
</feature>
<feature type="domain" description="Na+/H+ antiporter NhaC-like C-terminal" evidence="7">
    <location>
        <begin position="154"/>
        <end position="457"/>
    </location>
</feature>
<dbReference type="AlphaFoldDB" id="A0A923NLU0"/>
<evidence type="ECO:0000256" key="1">
    <source>
        <dbReference type="ARBA" id="ARBA00004651"/>
    </source>
</evidence>
<reference evidence="8" key="1">
    <citation type="submission" date="2020-08" db="EMBL/GenBank/DDBJ databases">
        <title>Genome public.</title>
        <authorList>
            <person name="Liu C."/>
            <person name="Sun Q."/>
        </authorList>
    </citation>
    <scope>NUCLEOTIDE SEQUENCE</scope>
    <source>
        <strain evidence="8">BX12</strain>
    </source>
</reference>
<keyword evidence="5 6" id="KW-0472">Membrane</keyword>
<name>A0A923NLU0_9FIRM</name>
<evidence type="ECO:0000313" key="9">
    <source>
        <dbReference type="Proteomes" id="UP000602647"/>
    </source>
</evidence>
<feature type="transmembrane region" description="Helical" evidence="6">
    <location>
        <begin position="397"/>
        <end position="416"/>
    </location>
</feature>
<comment type="caution">
    <text evidence="8">The sequence shown here is derived from an EMBL/GenBank/DDBJ whole genome shotgun (WGS) entry which is preliminary data.</text>
</comment>
<feature type="transmembrane region" description="Helical" evidence="6">
    <location>
        <begin position="101"/>
        <end position="121"/>
    </location>
</feature>
<feature type="transmembrane region" description="Helical" evidence="6">
    <location>
        <begin position="142"/>
        <end position="166"/>
    </location>
</feature>
<dbReference type="Pfam" id="PF03553">
    <property type="entry name" value="Na_H_antiporter"/>
    <property type="match status" value="1"/>
</dbReference>
<organism evidence="8 9">
    <name type="scientific">Zhenpiania hominis</name>
    <dbReference type="NCBI Taxonomy" id="2763644"/>
    <lineage>
        <taxon>Bacteria</taxon>
        <taxon>Bacillati</taxon>
        <taxon>Bacillota</taxon>
        <taxon>Clostridia</taxon>
        <taxon>Peptostreptococcales</taxon>
        <taxon>Anaerovoracaceae</taxon>
        <taxon>Zhenpiania</taxon>
    </lineage>
</organism>
<dbReference type="RefSeq" id="WP_187302075.1">
    <property type="nucleotide sequence ID" value="NZ_JACRYT010000002.1"/>
</dbReference>
<proteinExistence type="predicted"/>
<evidence type="ECO:0000256" key="2">
    <source>
        <dbReference type="ARBA" id="ARBA00022475"/>
    </source>
</evidence>
<feature type="transmembrane region" description="Helical" evidence="6">
    <location>
        <begin position="64"/>
        <end position="81"/>
    </location>
</feature>
<evidence type="ECO:0000259" key="7">
    <source>
        <dbReference type="Pfam" id="PF03553"/>
    </source>
</evidence>
<dbReference type="PANTHER" id="PTHR43478">
    <property type="entry name" value="NA+/H+ ANTIPORTER-RELATED"/>
    <property type="match status" value="1"/>
</dbReference>
<sequence>MDASNTYGIISLLPVVVVIVSALITKRTLECLIVGSLVGFVILEKQNFLSEWVAAAQEVFGESAWYILVFGVFGVIIMLLEKSGGAQGLSQLGTKFAKTRGVALISTWILGILIFIDDYLNNLGVSVAMRNVTDKFKVSREFLAYLINSTGAAVCVLIPISSWAVFMSGQYESLEIMGSDGTSLGAYIQSIPYMFYAWLAVILAPLFALKIIPLFGPMRKAEQRAAQGQVFPPSYYEQLEKGTMEEVKEEMDPSKARAVNFIVPMVVFVIATIVTDGDILMGGVVTIIVCAVMFIPQKLMTVAEFCDISFKGFTSMSFVTGLVLTSFILGKANEELGLTPYIIDKVEPLLSPGLLPVIAFLLVAFLAFACGSFWGIIAIVAPIILPLAVAVDANVYLVGAAIISGTVFASHTCFYADAVTLISAGTQIQNTDYAKTAIPLTIIPVALSAILYLIFGMVI</sequence>
<dbReference type="GO" id="GO:0005886">
    <property type="term" value="C:plasma membrane"/>
    <property type="evidence" value="ECO:0007669"/>
    <property type="project" value="UniProtKB-SubCell"/>
</dbReference>
<keyword evidence="3 6" id="KW-0812">Transmembrane</keyword>
<accession>A0A923NLU0</accession>
<keyword evidence="2" id="KW-1003">Cell membrane</keyword>
<keyword evidence="4 6" id="KW-1133">Transmembrane helix</keyword>
<evidence type="ECO:0000313" key="8">
    <source>
        <dbReference type="EMBL" id="MBC6678950.1"/>
    </source>
</evidence>
<dbReference type="PANTHER" id="PTHR43478:SF1">
    <property type="entry name" value="NA+_H+ ANTIPORTER NHAC-LIKE C-TERMINAL DOMAIN-CONTAINING PROTEIN"/>
    <property type="match status" value="1"/>
</dbReference>
<keyword evidence="9" id="KW-1185">Reference proteome</keyword>
<protein>
    <submittedName>
        <fullName evidence="8">Sodium:proton antiporter</fullName>
    </submittedName>
</protein>
<feature type="transmembrane region" description="Helical" evidence="6">
    <location>
        <begin position="186"/>
        <end position="209"/>
    </location>
</feature>
<evidence type="ECO:0000256" key="5">
    <source>
        <dbReference type="ARBA" id="ARBA00023136"/>
    </source>
</evidence>
<feature type="transmembrane region" description="Helical" evidence="6">
    <location>
        <begin position="437"/>
        <end position="458"/>
    </location>
</feature>
<dbReference type="Proteomes" id="UP000602647">
    <property type="component" value="Unassembled WGS sequence"/>
</dbReference>
<evidence type="ECO:0000256" key="4">
    <source>
        <dbReference type="ARBA" id="ARBA00022989"/>
    </source>
</evidence>
<evidence type="ECO:0000256" key="3">
    <source>
        <dbReference type="ARBA" id="ARBA00022692"/>
    </source>
</evidence>
<comment type="subcellular location">
    <subcellularLocation>
        <location evidence="1">Cell membrane</location>
        <topology evidence="1">Multi-pass membrane protein</topology>
    </subcellularLocation>
</comment>
<evidence type="ECO:0000256" key="6">
    <source>
        <dbReference type="SAM" id="Phobius"/>
    </source>
</evidence>
<feature type="transmembrane region" description="Helical" evidence="6">
    <location>
        <begin position="6"/>
        <end position="24"/>
    </location>
</feature>